<name>A0AAV5IQQ0_9ROSI</name>
<accession>A0AAV5IQQ0</accession>
<sequence>MAGSRGGLTGVPLKSDFSPLYPKINLTYGHLGPFELPFSFLPTVARIGQSLFTYFPPTSPGLCTKSKRRRGVADLSGVQGF</sequence>
<dbReference type="Proteomes" id="UP001054252">
    <property type="component" value="Unassembled WGS sequence"/>
</dbReference>
<organism evidence="1 2">
    <name type="scientific">Rubroshorea leprosula</name>
    <dbReference type="NCBI Taxonomy" id="152421"/>
    <lineage>
        <taxon>Eukaryota</taxon>
        <taxon>Viridiplantae</taxon>
        <taxon>Streptophyta</taxon>
        <taxon>Embryophyta</taxon>
        <taxon>Tracheophyta</taxon>
        <taxon>Spermatophyta</taxon>
        <taxon>Magnoliopsida</taxon>
        <taxon>eudicotyledons</taxon>
        <taxon>Gunneridae</taxon>
        <taxon>Pentapetalae</taxon>
        <taxon>rosids</taxon>
        <taxon>malvids</taxon>
        <taxon>Malvales</taxon>
        <taxon>Dipterocarpaceae</taxon>
        <taxon>Rubroshorea</taxon>
    </lineage>
</organism>
<gene>
    <name evidence="1" type="ORF">SLEP1_g14652</name>
</gene>
<keyword evidence="2" id="KW-1185">Reference proteome</keyword>
<comment type="caution">
    <text evidence="1">The sequence shown here is derived from an EMBL/GenBank/DDBJ whole genome shotgun (WGS) entry which is preliminary data.</text>
</comment>
<proteinExistence type="predicted"/>
<dbReference type="EMBL" id="BPVZ01000018">
    <property type="protein sequence ID" value="GKV02189.1"/>
    <property type="molecule type" value="Genomic_DNA"/>
</dbReference>
<reference evidence="1 2" key="1">
    <citation type="journal article" date="2021" name="Commun. Biol.">
        <title>The genome of Shorea leprosula (Dipterocarpaceae) highlights the ecological relevance of drought in aseasonal tropical rainforests.</title>
        <authorList>
            <person name="Ng K.K.S."/>
            <person name="Kobayashi M.J."/>
            <person name="Fawcett J.A."/>
            <person name="Hatakeyama M."/>
            <person name="Paape T."/>
            <person name="Ng C.H."/>
            <person name="Ang C.C."/>
            <person name="Tnah L.H."/>
            <person name="Lee C.T."/>
            <person name="Nishiyama T."/>
            <person name="Sese J."/>
            <person name="O'Brien M.J."/>
            <person name="Copetti D."/>
            <person name="Mohd Noor M.I."/>
            <person name="Ong R.C."/>
            <person name="Putra M."/>
            <person name="Sireger I.Z."/>
            <person name="Indrioko S."/>
            <person name="Kosugi Y."/>
            <person name="Izuno A."/>
            <person name="Isagi Y."/>
            <person name="Lee S.L."/>
            <person name="Shimizu K.K."/>
        </authorList>
    </citation>
    <scope>NUCLEOTIDE SEQUENCE [LARGE SCALE GENOMIC DNA]</scope>
    <source>
        <strain evidence="1">214</strain>
    </source>
</reference>
<evidence type="ECO:0000313" key="1">
    <source>
        <dbReference type="EMBL" id="GKV02189.1"/>
    </source>
</evidence>
<protein>
    <submittedName>
        <fullName evidence="1">Uncharacterized protein</fullName>
    </submittedName>
</protein>
<evidence type="ECO:0000313" key="2">
    <source>
        <dbReference type="Proteomes" id="UP001054252"/>
    </source>
</evidence>
<dbReference type="AlphaFoldDB" id="A0AAV5IQQ0"/>